<name>A0A0B1TNR9_OESDE</name>
<sequence>MSKKIKFHVIALQETKVKEDSTKTQVSGDMLILGCKLPNKNIGGVGFLVKKDIAPFVDSYNIFSPRLVVLRLKTPGRRDIAIYSCYAPTSAAEDEEREAFYNELESVIKQDAASFYKFVLGDFNAIFGENGSGKIRRFGLDIRVENGDRLEELLWSTGLVHKLIGQQNWSKIDDINEDYENLVRMLMELEKLCRLPPVKEERISEETKKLLKMRTHLKKTTLIPLNWNVKRLI</sequence>
<evidence type="ECO:0000313" key="3">
    <source>
        <dbReference type="Proteomes" id="UP000053660"/>
    </source>
</evidence>
<dbReference type="EMBL" id="KN549261">
    <property type="protein sequence ID" value="KHJ98919.1"/>
    <property type="molecule type" value="Genomic_DNA"/>
</dbReference>
<dbReference type="AlphaFoldDB" id="A0A0B1TNR9"/>
<reference evidence="2 3" key="1">
    <citation type="submission" date="2014-03" db="EMBL/GenBank/DDBJ databases">
        <title>Draft genome of the hookworm Oesophagostomum dentatum.</title>
        <authorList>
            <person name="Mitreva M."/>
        </authorList>
    </citation>
    <scope>NUCLEOTIDE SEQUENCE [LARGE SCALE GENOMIC DNA]</scope>
    <source>
        <strain evidence="2 3">OD-Hann</strain>
    </source>
</reference>
<organism evidence="2 3">
    <name type="scientific">Oesophagostomum dentatum</name>
    <name type="common">Nodular worm</name>
    <dbReference type="NCBI Taxonomy" id="61180"/>
    <lineage>
        <taxon>Eukaryota</taxon>
        <taxon>Metazoa</taxon>
        <taxon>Ecdysozoa</taxon>
        <taxon>Nematoda</taxon>
        <taxon>Chromadorea</taxon>
        <taxon>Rhabditida</taxon>
        <taxon>Rhabditina</taxon>
        <taxon>Rhabditomorpha</taxon>
        <taxon>Strongyloidea</taxon>
        <taxon>Strongylidae</taxon>
        <taxon>Oesophagostomum</taxon>
    </lineage>
</organism>
<dbReference type="InterPro" id="IPR036691">
    <property type="entry name" value="Endo/exonu/phosph_ase_sf"/>
</dbReference>
<dbReference type="InterPro" id="IPR005135">
    <property type="entry name" value="Endo/exonuclease/phosphatase"/>
</dbReference>
<keyword evidence="3" id="KW-1185">Reference proteome</keyword>
<gene>
    <name evidence="2" type="ORF">OESDEN_01102</name>
</gene>
<protein>
    <recommendedName>
        <fullName evidence="1">Endonuclease/exonuclease/phosphatase domain-containing protein</fullName>
    </recommendedName>
</protein>
<dbReference type="Proteomes" id="UP000053660">
    <property type="component" value="Unassembled WGS sequence"/>
</dbReference>
<dbReference type="OrthoDB" id="5854880at2759"/>
<feature type="domain" description="Endonuclease/exonuclease/phosphatase" evidence="1">
    <location>
        <begin position="8"/>
        <end position="148"/>
    </location>
</feature>
<dbReference type="SUPFAM" id="SSF56219">
    <property type="entry name" value="DNase I-like"/>
    <property type="match status" value="1"/>
</dbReference>
<evidence type="ECO:0000259" key="1">
    <source>
        <dbReference type="Pfam" id="PF03372"/>
    </source>
</evidence>
<dbReference type="Gene3D" id="3.60.10.10">
    <property type="entry name" value="Endonuclease/exonuclease/phosphatase"/>
    <property type="match status" value="1"/>
</dbReference>
<proteinExistence type="predicted"/>
<dbReference type="Pfam" id="PF03372">
    <property type="entry name" value="Exo_endo_phos"/>
    <property type="match status" value="1"/>
</dbReference>
<accession>A0A0B1TNR9</accession>
<dbReference type="GO" id="GO:0003824">
    <property type="term" value="F:catalytic activity"/>
    <property type="evidence" value="ECO:0007669"/>
    <property type="project" value="InterPro"/>
</dbReference>
<evidence type="ECO:0000313" key="2">
    <source>
        <dbReference type="EMBL" id="KHJ98919.1"/>
    </source>
</evidence>